<keyword evidence="1" id="KW-0472">Membrane</keyword>
<name>A0ABZ1CMV6_9PROT</name>
<dbReference type="Pfam" id="PF11174">
    <property type="entry name" value="DUF2970"/>
    <property type="match status" value="1"/>
</dbReference>
<keyword evidence="1" id="KW-1133">Transmembrane helix</keyword>
<proteinExistence type="predicted"/>
<feature type="transmembrane region" description="Helical" evidence="1">
    <location>
        <begin position="38"/>
        <end position="61"/>
    </location>
</feature>
<dbReference type="EMBL" id="CP141769">
    <property type="protein sequence ID" value="WRS39657.1"/>
    <property type="molecule type" value="Genomic_DNA"/>
</dbReference>
<evidence type="ECO:0000256" key="1">
    <source>
        <dbReference type="SAM" id="Phobius"/>
    </source>
</evidence>
<keyword evidence="1" id="KW-0812">Transmembrane</keyword>
<accession>A0ABZ1CMV6</accession>
<dbReference type="RefSeq" id="WP_324780188.1">
    <property type="nucleotide sequence ID" value="NZ_CP141769.1"/>
</dbReference>
<keyword evidence="3" id="KW-1185">Reference proteome</keyword>
<sequence length="65" mass="7055">MAEPGGVKAALAVFWSFFGVRKRRDYDADARSLTPAQVIIAGLIGGVTFVLTVLLVVYLVLQFVK</sequence>
<gene>
    <name evidence="2" type="ORF">VA613_01955</name>
</gene>
<dbReference type="Proteomes" id="UP001334732">
    <property type="component" value="Chromosome"/>
</dbReference>
<protein>
    <submittedName>
        <fullName evidence="2">DUF2970 domain-containing protein</fullName>
    </submittedName>
</protein>
<evidence type="ECO:0000313" key="2">
    <source>
        <dbReference type="EMBL" id="WRS39657.1"/>
    </source>
</evidence>
<reference evidence="2 3" key="1">
    <citation type="submission" date="2023-12" db="EMBL/GenBank/DDBJ databases">
        <title>Thiobacillus sedimentum sp. nov., a chemolithoautotrophic sulfur-oxidizing bacterium isolated from freshwater sediment.</title>
        <authorList>
            <person name="Luo J."/>
            <person name="Dai C."/>
        </authorList>
    </citation>
    <scope>NUCLEOTIDE SEQUENCE [LARGE SCALE GENOMIC DNA]</scope>
    <source>
        <strain evidence="2 3">SCUT-2</strain>
    </source>
</reference>
<evidence type="ECO:0000313" key="3">
    <source>
        <dbReference type="Proteomes" id="UP001334732"/>
    </source>
</evidence>
<dbReference type="InterPro" id="IPR021344">
    <property type="entry name" value="DUF2970"/>
</dbReference>
<organism evidence="2 3">
    <name type="scientific">Thiobacillus sedimenti</name>
    <dbReference type="NCBI Taxonomy" id="3110231"/>
    <lineage>
        <taxon>Bacteria</taxon>
        <taxon>Pseudomonadati</taxon>
        <taxon>Pseudomonadota</taxon>
        <taxon>Betaproteobacteria</taxon>
        <taxon>Nitrosomonadales</taxon>
        <taxon>Thiobacillaceae</taxon>
        <taxon>Thiobacillus</taxon>
    </lineage>
</organism>